<feature type="compositionally biased region" description="Pro residues" evidence="1">
    <location>
        <begin position="132"/>
        <end position="143"/>
    </location>
</feature>
<feature type="compositionally biased region" description="Polar residues" evidence="1">
    <location>
        <begin position="1"/>
        <end position="12"/>
    </location>
</feature>
<feature type="compositionally biased region" description="Pro residues" evidence="1">
    <location>
        <begin position="85"/>
        <end position="102"/>
    </location>
</feature>
<feature type="compositionally biased region" description="Low complexity" evidence="1">
    <location>
        <begin position="50"/>
        <end position="65"/>
    </location>
</feature>
<dbReference type="Proteomes" id="UP001597218">
    <property type="component" value="Unassembled WGS sequence"/>
</dbReference>
<evidence type="ECO:0008006" key="4">
    <source>
        <dbReference type="Google" id="ProtNLM"/>
    </source>
</evidence>
<feature type="compositionally biased region" description="Polar residues" evidence="1">
    <location>
        <begin position="26"/>
        <end position="35"/>
    </location>
</feature>
<gene>
    <name evidence="2" type="ORF">ACFSFY_05475</name>
</gene>
<organism evidence="2 3">
    <name type="scientific">Sporosarcina siberiensis</name>
    <dbReference type="NCBI Taxonomy" id="1365606"/>
    <lineage>
        <taxon>Bacteria</taxon>
        <taxon>Bacillati</taxon>
        <taxon>Bacillota</taxon>
        <taxon>Bacilli</taxon>
        <taxon>Bacillales</taxon>
        <taxon>Caryophanaceae</taxon>
        <taxon>Sporosarcina</taxon>
    </lineage>
</organism>
<sequence>MVNMPPDNQNERQWYPQLPEGYNVEPMSNQYQSNPGMPGYGSPMGQQFEQGMPGYGPQMGQQFGQGMPGYGPPMGHQFGPGMPGFGPPPGAGMPGFRPPMNFPPGAHGMPNFDPHHGSSSGQHGQQGQQGPSSPPPNFAPPYPGGSGNQAQVFAVDPGAIRGCLYRQTYVWLSRRQGFWFYPTYVGRTSVAGYRWRSRRRRWEYFGIDLNQIDSFTCF</sequence>
<dbReference type="EMBL" id="JBHUGI010000010">
    <property type="protein sequence ID" value="MFD1927514.1"/>
    <property type="molecule type" value="Genomic_DNA"/>
</dbReference>
<feature type="compositionally biased region" description="Low complexity" evidence="1">
    <location>
        <begin position="117"/>
        <end position="131"/>
    </location>
</feature>
<evidence type="ECO:0000313" key="2">
    <source>
        <dbReference type="EMBL" id="MFD1927514.1"/>
    </source>
</evidence>
<reference evidence="3" key="1">
    <citation type="journal article" date="2019" name="Int. J. Syst. Evol. Microbiol.">
        <title>The Global Catalogue of Microorganisms (GCM) 10K type strain sequencing project: providing services to taxonomists for standard genome sequencing and annotation.</title>
        <authorList>
            <consortium name="The Broad Institute Genomics Platform"/>
            <consortium name="The Broad Institute Genome Sequencing Center for Infectious Disease"/>
            <person name="Wu L."/>
            <person name="Ma J."/>
        </authorList>
    </citation>
    <scope>NUCLEOTIDE SEQUENCE [LARGE SCALE GENOMIC DNA]</scope>
    <source>
        <strain evidence="3">CGMCC 4.7177</strain>
    </source>
</reference>
<protein>
    <recommendedName>
        <fullName evidence="4">Transporter</fullName>
    </recommendedName>
</protein>
<comment type="caution">
    <text evidence="2">The sequence shown here is derived from an EMBL/GenBank/DDBJ whole genome shotgun (WGS) entry which is preliminary data.</text>
</comment>
<keyword evidence="3" id="KW-1185">Reference proteome</keyword>
<dbReference type="RefSeq" id="WP_381536173.1">
    <property type="nucleotide sequence ID" value="NZ_JBHUGI010000010.1"/>
</dbReference>
<proteinExistence type="predicted"/>
<evidence type="ECO:0000256" key="1">
    <source>
        <dbReference type="SAM" id="MobiDB-lite"/>
    </source>
</evidence>
<evidence type="ECO:0000313" key="3">
    <source>
        <dbReference type="Proteomes" id="UP001597218"/>
    </source>
</evidence>
<feature type="region of interest" description="Disordered" evidence="1">
    <location>
        <begin position="1"/>
        <end position="150"/>
    </location>
</feature>
<name>A0ABW4SEX9_9BACL</name>
<accession>A0ABW4SEX9</accession>